<name>A0A3S9PCY8_STRLT</name>
<accession>A0A3S9PCY8</accession>
<dbReference type="Proteomes" id="UP000267900">
    <property type="component" value="Chromosome"/>
</dbReference>
<proteinExistence type="predicted"/>
<dbReference type="AlphaFoldDB" id="A0A3S9PCY8"/>
<evidence type="ECO:0000313" key="2">
    <source>
        <dbReference type="EMBL" id="AZQ70297.1"/>
    </source>
</evidence>
<dbReference type="OrthoDB" id="4230273at2"/>
<keyword evidence="3" id="KW-1185">Reference proteome</keyword>
<evidence type="ECO:0000256" key="1">
    <source>
        <dbReference type="SAM" id="MobiDB-lite"/>
    </source>
</evidence>
<organism evidence="2 3">
    <name type="scientific">Streptomyces luteoverticillatus</name>
    <name type="common">Streptoverticillium luteoverticillatus</name>
    <dbReference type="NCBI Taxonomy" id="66425"/>
    <lineage>
        <taxon>Bacteria</taxon>
        <taxon>Bacillati</taxon>
        <taxon>Actinomycetota</taxon>
        <taxon>Actinomycetes</taxon>
        <taxon>Kitasatosporales</taxon>
        <taxon>Streptomycetaceae</taxon>
        <taxon>Streptomyces</taxon>
    </lineage>
</organism>
<feature type="region of interest" description="Disordered" evidence="1">
    <location>
        <begin position="78"/>
        <end position="105"/>
    </location>
</feature>
<evidence type="ECO:0000313" key="3">
    <source>
        <dbReference type="Proteomes" id="UP000267900"/>
    </source>
</evidence>
<protein>
    <submittedName>
        <fullName evidence="2">Uncharacterized protein</fullName>
    </submittedName>
</protein>
<sequence>MRRFYSVDLLAYFRGEMSARAVLALVENLPDDAAVMAALLGGRQAVGWDVHAHILADLVDAVQWNTYVALVQRAKRPGALEKPTPYPRPGKGSGTAERASNPFVSALAGERPRAPHLAPVRASVAIPAVVAERSKEQPEAPPFIVN</sequence>
<dbReference type="EMBL" id="CP034587">
    <property type="protein sequence ID" value="AZQ70297.1"/>
    <property type="molecule type" value="Genomic_DNA"/>
</dbReference>
<reference evidence="2 3" key="1">
    <citation type="submission" date="2018-12" db="EMBL/GenBank/DDBJ databases">
        <title>The whole draft genome of Streptomyce luteoverticillatus CGMCC 15060.</title>
        <authorList>
            <person name="Feng Z."/>
            <person name="Chen G."/>
            <person name="Zhang J."/>
            <person name="Zhu H."/>
            <person name="Yu X."/>
            <person name="Zhang W."/>
            <person name="Zhang X."/>
        </authorList>
    </citation>
    <scope>NUCLEOTIDE SEQUENCE [LARGE SCALE GENOMIC DNA]</scope>
    <source>
        <strain evidence="2 3">CGMCC 15060</strain>
    </source>
</reference>
<gene>
    <name evidence="2" type="ORF">EKH77_02860</name>
</gene>